<dbReference type="OrthoDB" id="2831684at2759"/>
<name>A0A8K0UNP7_9AGAR</name>
<proteinExistence type="predicted"/>
<dbReference type="Gene3D" id="3.20.20.80">
    <property type="entry name" value="Glycosidases"/>
    <property type="match status" value="1"/>
</dbReference>
<feature type="non-terminal residue" evidence="2">
    <location>
        <position position="1"/>
    </location>
</feature>
<reference evidence="2" key="1">
    <citation type="journal article" date="2021" name="New Phytol.">
        <title>Evolutionary innovations through gain and loss of genes in the ectomycorrhizal Boletales.</title>
        <authorList>
            <person name="Wu G."/>
            <person name="Miyauchi S."/>
            <person name="Morin E."/>
            <person name="Kuo A."/>
            <person name="Drula E."/>
            <person name="Varga T."/>
            <person name="Kohler A."/>
            <person name="Feng B."/>
            <person name="Cao Y."/>
            <person name="Lipzen A."/>
            <person name="Daum C."/>
            <person name="Hundley H."/>
            <person name="Pangilinan J."/>
            <person name="Johnson J."/>
            <person name="Barry K."/>
            <person name="LaButti K."/>
            <person name="Ng V."/>
            <person name="Ahrendt S."/>
            <person name="Min B."/>
            <person name="Choi I.G."/>
            <person name="Park H."/>
            <person name="Plett J.M."/>
            <person name="Magnuson J."/>
            <person name="Spatafora J.W."/>
            <person name="Nagy L.G."/>
            <person name="Henrissat B."/>
            <person name="Grigoriev I.V."/>
            <person name="Yang Z.L."/>
            <person name="Xu J."/>
            <person name="Martin F.M."/>
        </authorList>
    </citation>
    <scope>NUCLEOTIDE SEQUENCE</scope>
    <source>
        <strain evidence="2">KKN 215</strain>
    </source>
</reference>
<dbReference type="InterPro" id="IPR031728">
    <property type="entry name" value="GlcAase_C"/>
</dbReference>
<gene>
    <name evidence="2" type="ORF">BXZ70DRAFT_906948</name>
</gene>
<dbReference type="AlphaFoldDB" id="A0A8K0UNP7"/>
<evidence type="ECO:0000313" key="3">
    <source>
        <dbReference type="Proteomes" id="UP000813824"/>
    </source>
</evidence>
<dbReference type="Proteomes" id="UP000813824">
    <property type="component" value="Unassembled WGS sequence"/>
</dbReference>
<dbReference type="PANTHER" id="PTHR36183:SF2">
    <property type="entry name" value="BETA-GLUCURONIDASE C-TERMINAL DOMAIN-CONTAINING PROTEIN"/>
    <property type="match status" value="1"/>
</dbReference>
<accession>A0A8K0UNP7</accession>
<evidence type="ECO:0000313" key="2">
    <source>
        <dbReference type="EMBL" id="KAH8100758.1"/>
    </source>
</evidence>
<keyword evidence="3" id="KW-1185">Reference proteome</keyword>
<dbReference type="Pfam" id="PF16862">
    <property type="entry name" value="Glyco_hydro_79C"/>
    <property type="match status" value="1"/>
</dbReference>
<feature type="domain" description="Beta-glucuronidase C-terminal" evidence="1">
    <location>
        <begin position="217"/>
        <end position="315"/>
    </location>
</feature>
<comment type="caution">
    <text evidence="2">The sequence shown here is derived from an EMBL/GenBank/DDBJ whole genome shotgun (WGS) entry which is preliminary data.</text>
</comment>
<sequence>GWTSALTKNLSLPAHIFQAAGYQYSTCDPARNAIATLPNLINHGNITGFLDQYKPDIAAAKRVGAEFVVGEYNSVSCSGKENVTNTFGQALWLADTVLYGATIDISRMYLHQGATLVFQSSVQANTYVSLSIFPSIPPKLTTHLTSLFSPGFSWYDQWYPTTSDRYGPPHAGPSFVALLLITETIGSSHKSQISLIPTPAFPQLAVYAVWDPVARPERDGPARVAVLNLATRNVTTTGEEESVVLDLGAYVRKKGRGGKKGAVVKRMTSPGLDSTDTRTATWAGQHFWDGKPNGKEVTEGLVNGKVTVKGSEGVLVFF</sequence>
<protein>
    <recommendedName>
        <fullName evidence="1">Beta-glucuronidase C-terminal domain-containing protein</fullName>
    </recommendedName>
</protein>
<organism evidence="2 3">
    <name type="scientific">Cristinia sonorae</name>
    <dbReference type="NCBI Taxonomy" id="1940300"/>
    <lineage>
        <taxon>Eukaryota</taxon>
        <taxon>Fungi</taxon>
        <taxon>Dikarya</taxon>
        <taxon>Basidiomycota</taxon>
        <taxon>Agaricomycotina</taxon>
        <taxon>Agaricomycetes</taxon>
        <taxon>Agaricomycetidae</taxon>
        <taxon>Agaricales</taxon>
        <taxon>Pleurotineae</taxon>
        <taxon>Stephanosporaceae</taxon>
        <taxon>Cristinia</taxon>
    </lineage>
</organism>
<dbReference type="InterPro" id="IPR052974">
    <property type="entry name" value="GH79_Enzymes"/>
</dbReference>
<dbReference type="PANTHER" id="PTHR36183">
    <property type="entry name" value="BETA-GLUCURONIDASE"/>
    <property type="match status" value="1"/>
</dbReference>
<dbReference type="EMBL" id="JAEVFJ010000014">
    <property type="protein sequence ID" value="KAH8100758.1"/>
    <property type="molecule type" value="Genomic_DNA"/>
</dbReference>
<evidence type="ECO:0000259" key="1">
    <source>
        <dbReference type="Pfam" id="PF16862"/>
    </source>
</evidence>